<dbReference type="GO" id="GO:0004672">
    <property type="term" value="F:protein kinase activity"/>
    <property type="evidence" value="ECO:0007669"/>
    <property type="project" value="InterPro"/>
</dbReference>
<dbReference type="SUPFAM" id="SSF56112">
    <property type="entry name" value="Protein kinase-like (PK-like)"/>
    <property type="match status" value="1"/>
</dbReference>
<organism evidence="3 4">
    <name type="scientific">Marinobacterium mangrovicola</name>
    <dbReference type="NCBI Taxonomy" id="1476959"/>
    <lineage>
        <taxon>Bacteria</taxon>
        <taxon>Pseudomonadati</taxon>
        <taxon>Pseudomonadota</taxon>
        <taxon>Gammaproteobacteria</taxon>
        <taxon>Oceanospirillales</taxon>
        <taxon>Oceanospirillaceae</taxon>
        <taxon>Marinobacterium</taxon>
    </lineage>
</organism>
<dbReference type="PANTHER" id="PTHR23150">
    <property type="entry name" value="SULFATASE MODIFYING FACTOR 1, 2"/>
    <property type="match status" value="1"/>
</dbReference>
<evidence type="ECO:0000256" key="1">
    <source>
        <dbReference type="SAM" id="MobiDB-lite"/>
    </source>
</evidence>
<dbReference type="InterPro" id="IPR005532">
    <property type="entry name" value="SUMF_dom"/>
</dbReference>
<dbReference type="InterPro" id="IPR000719">
    <property type="entry name" value="Prot_kinase_dom"/>
</dbReference>
<reference evidence="3 4" key="1">
    <citation type="submission" date="2019-03" db="EMBL/GenBank/DDBJ databases">
        <title>Genomic Encyclopedia of Archaeal and Bacterial Type Strains, Phase II (KMG-II): from individual species to whole genera.</title>
        <authorList>
            <person name="Goeker M."/>
        </authorList>
    </citation>
    <scope>NUCLEOTIDE SEQUENCE [LARGE SCALE GENOMIC DNA]</scope>
    <source>
        <strain evidence="3 4">DSM 27697</strain>
    </source>
</reference>
<dbReference type="Gene3D" id="1.10.510.10">
    <property type="entry name" value="Transferase(Phosphotransferase) domain 1"/>
    <property type="match status" value="1"/>
</dbReference>
<proteinExistence type="predicted"/>
<evidence type="ECO:0000313" key="4">
    <source>
        <dbReference type="Proteomes" id="UP000294546"/>
    </source>
</evidence>
<dbReference type="RefSeq" id="WP_132295468.1">
    <property type="nucleotide sequence ID" value="NZ_SMFU01000011.1"/>
</dbReference>
<dbReference type="InterPro" id="IPR016187">
    <property type="entry name" value="CTDL_fold"/>
</dbReference>
<feature type="domain" description="Protein kinase" evidence="2">
    <location>
        <begin position="25"/>
        <end position="278"/>
    </location>
</feature>
<dbReference type="GO" id="GO:0005524">
    <property type="term" value="F:ATP binding"/>
    <property type="evidence" value="ECO:0007669"/>
    <property type="project" value="InterPro"/>
</dbReference>
<dbReference type="Pfam" id="PF03781">
    <property type="entry name" value="FGE-sulfatase"/>
    <property type="match status" value="1"/>
</dbReference>
<protein>
    <submittedName>
        <fullName evidence="3">Formylglycine-generating enzyme required for sulfatase activity</fullName>
    </submittedName>
</protein>
<dbReference type="Proteomes" id="UP000294546">
    <property type="component" value="Unassembled WGS sequence"/>
</dbReference>
<dbReference type="EMBL" id="SMFU01000011">
    <property type="protein sequence ID" value="TCK04107.1"/>
    <property type="molecule type" value="Genomic_DNA"/>
</dbReference>
<name>A0A4R1G7P1_9GAMM</name>
<dbReference type="PROSITE" id="PS50011">
    <property type="entry name" value="PROTEIN_KINASE_DOM"/>
    <property type="match status" value="1"/>
</dbReference>
<feature type="compositionally biased region" description="Basic and acidic residues" evidence="1">
    <location>
        <begin position="303"/>
        <end position="313"/>
    </location>
</feature>
<dbReference type="GO" id="GO:0120147">
    <property type="term" value="F:formylglycine-generating oxidase activity"/>
    <property type="evidence" value="ECO:0007669"/>
    <property type="project" value="TreeGrafter"/>
</dbReference>
<comment type="caution">
    <text evidence="3">The sequence shown here is derived from an EMBL/GenBank/DDBJ whole genome shotgun (WGS) entry which is preliminary data.</text>
</comment>
<dbReference type="AlphaFoldDB" id="A0A4R1G7P1"/>
<keyword evidence="4" id="KW-1185">Reference proteome</keyword>
<dbReference type="InterPro" id="IPR042095">
    <property type="entry name" value="SUMF_sf"/>
</dbReference>
<dbReference type="OrthoDB" id="9768004at2"/>
<feature type="region of interest" description="Disordered" evidence="1">
    <location>
        <begin position="279"/>
        <end position="324"/>
    </location>
</feature>
<sequence length="682" mass="75200">MDNATASLLASLKPEQVLGPDHHRFRLKNLQAPHALGSFWEADDLSTTQPTPVNLLFLDASLLAQSGFGDKFRTLLNQNRNLKDKHAARCYGLFAWRGLLFASWEAMDGLTLAGMFGSGSARKLKDKQKQGLVTQVGSTLEGALRQSGNSHATLCPELIYVNRSNGVRVMGFGWRELIDPINAKLPQPLSYPAWQSPEAFHPYPLTNTEDVYALACLVYQLYAGRPAFTAAEDESSRERELKAPSGLSKDQWRVLKTALDEDPEVRPKSPLELVRQLYQPEPEKPAEPEISEEAELPETADDVTTKDSSEKNRRFSLPRLPALPPWSKPAALGAGLFAAGFVFGYLLSPDDAPDADTLAGVTAPLAAENQQLREELQQLQASYQNLEQSAQTESAATESDKDDPTNSQNLTLEDASGPVVESAEALRNADKPADNLTVFRDEWDGGGFAPQMVVIPKGRFQMGDLHGQGDDNEYPVHEVVLSTSFAFSRHEVTFAEYDQFAEATGRSLPADEGWGRGELPVVNVSWNDANAYARWLTEITGQPYRLPTEAEWEYVARAGTETIYWWGDELTPEMAVCDGCGTQWDATQPSPVGSTPANPWGIHDMNGNVDEWVADCYLPRYNSTPTNGTAHQSSGCDQRVMRGGSWFDIPRVIRSASRYRHPPATSRNSWGFRVALDLPASP</sequence>
<gene>
    <name evidence="3" type="ORF">CLV83_3522</name>
</gene>
<feature type="compositionally biased region" description="Polar residues" evidence="1">
    <location>
        <begin position="384"/>
        <end position="397"/>
    </location>
</feature>
<dbReference type="Gene3D" id="3.90.1580.10">
    <property type="entry name" value="paralog of FGE (formylglycine-generating enzyme)"/>
    <property type="match status" value="1"/>
</dbReference>
<accession>A0A4R1G7P1</accession>
<dbReference type="InterPro" id="IPR011009">
    <property type="entry name" value="Kinase-like_dom_sf"/>
</dbReference>
<dbReference type="SUPFAM" id="SSF56436">
    <property type="entry name" value="C-type lectin-like"/>
    <property type="match status" value="1"/>
</dbReference>
<evidence type="ECO:0000313" key="3">
    <source>
        <dbReference type="EMBL" id="TCK04107.1"/>
    </source>
</evidence>
<feature type="region of interest" description="Disordered" evidence="1">
    <location>
        <begin position="384"/>
        <end position="428"/>
    </location>
</feature>
<evidence type="ECO:0000259" key="2">
    <source>
        <dbReference type="PROSITE" id="PS50011"/>
    </source>
</evidence>
<dbReference type="PANTHER" id="PTHR23150:SF35">
    <property type="entry name" value="BLL6746 PROTEIN"/>
    <property type="match status" value="1"/>
</dbReference>
<feature type="compositionally biased region" description="Acidic residues" evidence="1">
    <location>
        <begin position="289"/>
        <end position="301"/>
    </location>
</feature>
<dbReference type="InterPro" id="IPR051043">
    <property type="entry name" value="Sulfatase_Mod_Factor_Kinase"/>
</dbReference>